<reference evidence="1" key="1">
    <citation type="submission" date="2019-08" db="EMBL/GenBank/DDBJ databases">
        <authorList>
            <person name="Kucharzyk K."/>
            <person name="Murdoch R.W."/>
            <person name="Higgins S."/>
            <person name="Loffler F."/>
        </authorList>
    </citation>
    <scope>NUCLEOTIDE SEQUENCE</scope>
</reference>
<gene>
    <name evidence="1" type="ORF">SDC9_121911</name>
</gene>
<accession>A0A645CDH6</accession>
<evidence type="ECO:0000313" key="1">
    <source>
        <dbReference type="EMBL" id="MPM74922.1"/>
    </source>
</evidence>
<comment type="caution">
    <text evidence="1">The sequence shown here is derived from an EMBL/GenBank/DDBJ whole genome shotgun (WGS) entry which is preliminary data.</text>
</comment>
<name>A0A645CDH6_9ZZZZ</name>
<organism evidence="1">
    <name type="scientific">bioreactor metagenome</name>
    <dbReference type="NCBI Taxonomy" id="1076179"/>
    <lineage>
        <taxon>unclassified sequences</taxon>
        <taxon>metagenomes</taxon>
        <taxon>ecological metagenomes</taxon>
    </lineage>
</organism>
<dbReference type="EMBL" id="VSSQ01026282">
    <property type="protein sequence ID" value="MPM74922.1"/>
    <property type="molecule type" value="Genomic_DNA"/>
</dbReference>
<sequence>MVTIQQVFGNDAPLSVSRSGQIVEPRLSGYGVGELNYITDGIYMLVGCLQELVYIDTSGFTDGESGSLRQGRFRPNTDGKNHHIGLNNLSVGKNDLDTFGCFTERCHSLFEVKIYFFLHQVLVHQCRH</sequence>
<protein>
    <submittedName>
        <fullName evidence="1">Uncharacterized protein</fullName>
    </submittedName>
</protein>
<dbReference type="AlphaFoldDB" id="A0A645CDH6"/>
<proteinExistence type="predicted"/>